<evidence type="ECO:0000313" key="1">
    <source>
        <dbReference type="EMBL" id="EIW90569.1"/>
    </source>
</evidence>
<protein>
    <recommendedName>
        <fullName evidence="3">Lipoprotein</fullName>
    </recommendedName>
</protein>
<accession>I9P6N6</accession>
<dbReference type="STRING" id="1195246.AGRI_01830"/>
<reference evidence="1 2" key="1">
    <citation type="journal article" date="2012" name="J. Bacteriol.">
        <title>Genome Sequence of Pectin-Degrading Alishewanella agri, Isolated from Landfill Soil.</title>
        <authorList>
            <person name="Kim J."/>
            <person name="Jung J."/>
            <person name="Sung J.S."/>
            <person name="Chun J."/>
            <person name="Park W."/>
        </authorList>
    </citation>
    <scope>NUCLEOTIDE SEQUENCE [LARGE SCALE GENOMIC DNA]</scope>
    <source>
        <strain evidence="1 2">BL06</strain>
    </source>
</reference>
<dbReference type="EMBL" id="AKKU01000001">
    <property type="protein sequence ID" value="EIW90569.1"/>
    <property type="molecule type" value="Genomic_DNA"/>
</dbReference>
<dbReference type="Proteomes" id="UP000035062">
    <property type="component" value="Unassembled WGS sequence"/>
</dbReference>
<evidence type="ECO:0000313" key="2">
    <source>
        <dbReference type="Proteomes" id="UP000035062"/>
    </source>
</evidence>
<proteinExistence type="predicted"/>
<sequence>MKNIALIISILAAASCASNSVSRKPGDALLIGENSSTLKVMIRTIDDGEILWVGNYTLGTRAVVAPGEHKVNVMCEFKFSWGIKMVPGNIQINAQSSTDYKITGRLSSDEKSCNLSASI</sequence>
<name>I9P6N6_9ALTE</name>
<gene>
    <name evidence="1" type="ORF">AGRI_01830</name>
</gene>
<dbReference type="AlphaFoldDB" id="I9P6N6"/>
<evidence type="ECO:0008006" key="3">
    <source>
        <dbReference type="Google" id="ProtNLM"/>
    </source>
</evidence>
<keyword evidence="2" id="KW-1185">Reference proteome</keyword>
<comment type="caution">
    <text evidence="1">The sequence shown here is derived from an EMBL/GenBank/DDBJ whole genome shotgun (WGS) entry which is preliminary data.</text>
</comment>
<dbReference type="PROSITE" id="PS51257">
    <property type="entry name" value="PROKAR_LIPOPROTEIN"/>
    <property type="match status" value="1"/>
</dbReference>
<organism evidence="1 2">
    <name type="scientific">Alishewanella agri BL06</name>
    <dbReference type="NCBI Taxonomy" id="1195246"/>
    <lineage>
        <taxon>Bacteria</taxon>
        <taxon>Pseudomonadati</taxon>
        <taxon>Pseudomonadota</taxon>
        <taxon>Gammaproteobacteria</taxon>
        <taxon>Alteromonadales</taxon>
        <taxon>Alteromonadaceae</taxon>
        <taxon>Alishewanella</taxon>
    </lineage>
</organism>